<accession>A0ABD0JJI4</accession>
<dbReference type="Proteomes" id="UP001519460">
    <property type="component" value="Unassembled WGS sequence"/>
</dbReference>
<dbReference type="SUPFAM" id="SSF47823">
    <property type="entry name" value="lambda integrase-like, N-terminal domain"/>
    <property type="match status" value="1"/>
</dbReference>
<dbReference type="CDD" id="cd09275">
    <property type="entry name" value="RNase_HI_RT_DIRS1"/>
    <property type="match status" value="1"/>
</dbReference>
<dbReference type="InterPro" id="IPR043502">
    <property type="entry name" value="DNA/RNA_pol_sf"/>
</dbReference>
<proteinExistence type="predicted"/>
<keyword evidence="1" id="KW-0238">DNA-binding</keyword>
<protein>
    <recommendedName>
        <fullName evidence="4">RNase H type-1 domain-containing protein</fullName>
    </recommendedName>
</protein>
<dbReference type="PANTHER" id="PTHR34605">
    <property type="entry name" value="PHAGE_INTEGRASE DOMAIN-CONTAINING PROTEIN"/>
    <property type="match status" value="1"/>
</dbReference>
<dbReference type="EMBL" id="JACVVK020000424">
    <property type="protein sequence ID" value="KAK7474811.1"/>
    <property type="molecule type" value="Genomic_DNA"/>
</dbReference>
<name>A0ABD0JJI4_9CAEN</name>
<comment type="caution">
    <text evidence="2">The sequence shown here is derived from an EMBL/GenBank/DDBJ whole genome shotgun (WGS) entry which is preliminary data.</text>
</comment>
<reference evidence="2 3" key="1">
    <citation type="journal article" date="2023" name="Sci. Data">
        <title>Genome assembly of the Korean intertidal mud-creeper Batillaria attramentaria.</title>
        <authorList>
            <person name="Patra A.K."/>
            <person name="Ho P.T."/>
            <person name="Jun S."/>
            <person name="Lee S.J."/>
            <person name="Kim Y."/>
            <person name="Won Y.J."/>
        </authorList>
    </citation>
    <scope>NUCLEOTIDE SEQUENCE [LARGE SCALE GENOMIC DNA]</scope>
    <source>
        <strain evidence="2">Wonlab-2016</strain>
    </source>
</reference>
<gene>
    <name evidence="2" type="ORF">BaRGS_00033949</name>
</gene>
<evidence type="ECO:0008006" key="4">
    <source>
        <dbReference type="Google" id="ProtNLM"/>
    </source>
</evidence>
<evidence type="ECO:0000256" key="1">
    <source>
        <dbReference type="ARBA" id="ARBA00023125"/>
    </source>
</evidence>
<dbReference type="Gene3D" id="1.10.150.130">
    <property type="match status" value="1"/>
</dbReference>
<dbReference type="SUPFAM" id="SSF56672">
    <property type="entry name" value="DNA/RNA polymerases"/>
    <property type="match status" value="1"/>
</dbReference>
<evidence type="ECO:0000313" key="2">
    <source>
        <dbReference type="EMBL" id="KAK7474811.1"/>
    </source>
</evidence>
<sequence>MSSPTLNLFADASGQAGYGAVLGQEWFYGAWDERWLGQNITLLELCPIVMAVKVWGPSLAHNCISFHTDNMALVEMINKQSSKESSTIALVRQLVLLCLQHNILFRAKHIPGKQNTCAQLNAVLGSLLAATLAPATQAAYSRSWALFRSFASEINISCDPPIALPALALFIAFLVDKQYAPSTVSSHVSAIGYVHKLRELPDPTSAFLTQKLLQACHKQRQRVDSRLPIDKTILEKLIAALPHTTTNSFETVLFKAMFALAFHAFLRVGEITVSNNNLPNPNLLQREQLVLGEKFLSLTFHVFKHSTGQPFTLKVDAGTRAADCPVTLMA</sequence>
<dbReference type="InterPro" id="IPR052925">
    <property type="entry name" value="Phage_Integrase-like_Recomb"/>
</dbReference>
<dbReference type="InterPro" id="IPR010998">
    <property type="entry name" value="Integrase_recombinase_N"/>
</dbReference>
<dbReference type="GO" id="GO:0003677">
    <property type="term" value="F:DNA binding"/>
    <property type="evidence" value="ECO:0007669"/>
    <property type="project" value="UniProtKB-KW"/>
</dbReference>
<evidence type="ECO:0000313" key="3">
    <source>
        <dbReference type="Proteomes" id="UP001519460"/>
    </source>
</evidence>
<organism evidence="2 3">
    <name type="scientific">Batillaria attramentaria</name>
    <dbReference type="NCBI Taxonomy" id="370345"/>
    <lineage>
        <taxon>Eukaryota</taxon>
        <taxon>Metazoa</taxon>
        <taxon>Spiralia</taxon>
        <taxon>Lophotrochozoa</taxon>
        <taxon>Mollusca</taxon>
        <taxon>Gastropoda</taxon>
        <taxon>Caenogastropoda</taxon>
        <taxon>Sorbeoconcha</taxon>
        <taxon>Cerithioidea</taxon>
        <taxon>Batillariidae</taxon>
        <taxon>Batillaria</taxon>
    </lineage>
</organism>
<dbReference type="PANTHER" id="PTHR34605:SF3">
    <property type="entry name" value="P CELL-TYPE AGGLUTINATION PROTEIN MAP4-LIKE-RELATED"/>
    <property type="match status" value="1"/>
</dbReference>
<dbReference type="AlphaFoldDB" id="A0ABD0JJI4"/>
<keyword evidence="3" id="KW-1185">Reference proteome</keyword>